<evidence type="ECO:0000256" key="1">
    <source>
        <dbReference type="SAM" id="SignalP"/>
    </source>
</evidence>
<gene>
    <name evidence="3" type="ORF">J3U76_02890</name>
</gene>
<evidence type="ECO:0000313" key="4">
    <source>
        <dbReference type="Proteomes" id="UP000664882"/>
    </source>
</evidence>
<feature type="chain" id="PRO_5046699546" evidence="1">
    <location>
        <begin position="19"/>
        <end position="136"/>
    </location>
</feature>
<dbReference type="Proteomes" id="UP000664882">
    <property type="component" value="Unassembled WGS sequence"/>
</dbReference>
<dbReference type="Pfam" id="PF00581">
    <property type="entry name" value="Rhodanese"/>
    <property type="match status" value="1"/>
</dbReference>
<organism evidence="3 4">
    <name type="scientific">Oceanisphaera pacifica</name>
    <dbReference type="NCBI Taxonomy" id="2818389"/>
    <lineage>
        <taxon>Bacteria</taxon>
        <taxon>Pseudomonadati</taxon>
        <taxon>Pseudomonadota</taxon>
        <taxon>Gammaproteobacteria</taxon>
        <taxon>Aeromonadales</taxon>
        <taxon>Aeromonadaceae</taxon>
        <taxon>Oceanisphaera</taxon>
    </lineage>
</organism>
<dbReference type="EMBL" id="JAGDFX010000003">
    <property type="protein sequence ID" value="MBO1518593.1"/>
    <property type="molecule type" value="Genomic_DNA"/>
</dbReference>
<dbReference type="SUPFAM" id="SSF52821">
    <property type="entry name" value="Rhodanese/Cell cycle control phosphatase"/>
    <property type="match status" value="1"/>
</dbReference>
<dbReference type="RefSeq" id="WP_208004183.1">
    <property type="nucleotide sequence ID" value="NZ_JAGDFX010000003.1"/>
</dbReference>
<feature type="domain" description="Rhodanese" evidence="2">
    <location>
        <begin position="17"/>
        <end position="106"/>
    </location>
</feature>
<protein>
    <submittedName>
        <fullName evidence="3">Rhodanese-like domain-containing protein</fullName>
    </submittedName>
</protein>
<dbReference type="Gene3D" id="3.40.250.10">
    <property type="entry name" value="Rhodanese-like domain"/>
    <property type="match status" value="1"/>
</dbReference>
<evidence type="ECO:0000313" key="3">
    <source>
        <dbReference type="EMBL" id="MBO1518593.1"/>
    </source>
</evidence>
<sequence>MKSWIVTLLCSWPMLAFTNTQVWVDVASQEEYAIEHLHNAIHIPYTYIARGVSARYPDKNTVIKLYGRGQLRGQQASQALQALGYHAASHAGALAELKATGLTTQQARPIEGPMAADDTISGTAALYLNTPNTAPY</sequence>
<reference evidence="3 4" key="1">
    <citation type="submission" date="2021-03" db="EMBL/GenBank/DDBJ databases">
        <title>Oceanisphaera sp. nov., isolated from the intestine.</title>
        <authorList>
            <person name="Zhao L.-H."/>
            <person name="Shi L.-F."/>
        </authorList>
    </citation>
    <scope>NUCLEOTIDE SEQUENCE [LARGE SCALE GENOMIC DNA]</scope>
    <source>
        <strain evidence="3 4">DM8</strain>
    </source>
</reference>
<name>A0ABS3NDC0_9GAMM</name>
<dbReference type="SMART" id="SM00450">
    <property type="entry name" value="RHOD"/>
    <property type="match status" value="1"/>
</dbReference>
<dbReference type="CDD" id="cd00158">
    <property type="entry name" value="RHOD"/>
    <property type="match status" value="1"/>
</dbReference>
<comment type="caution">
    <text evidence="3">The sequence shown here is derived from an EMBL/GenBank/DDBJ whole genome shotgun (WGS) entry which is preliminary data.</text>
</comment>
<proteinExistence type="predicted"/>
<dbReference type="PROSITE" id="PS50206">
    <property type="entry name" value="RHODANESE_3"/>
    <property type="match status" value="1"/>
</dbReference>
<keyword evidence="1" id="KW-0732">Signal</keyword>
<evidence type="ECO:0000259" key="2">
    <source>
        <dbReference type="PROSITE" id="PS50206"/>
    </source>
</evidence>
<accession>A0ABS3NDC0</accession>
<dbReference type="InterPro" id="IPR036873">
    <property type="entry name" value="Rhodanese-like_dom_sf"/>
</dbReference>
<dbReference type="InterPro" id="IPR001763">
    <property type="entry name" value="Rhodanese-like_dom"/>
</dbReference>
<feature type="signal peptide" evidence="1">
    <location>
        <begin position="1"/>
        <end position="18"/>
    </location>
</feature>
<keyword evidence="4" id="KW-1185">Reference proteome</keyword>